<evidence type="ECO:0000313" key="4">
    <source>
        <dbReference type="Proteomes" id="UP000784128"/>
    </source>
</evidence>
<feature type="chain" id="PRO_5046739346" evidence="2">
    <location>
        <begin position="23"/>
        <end position="94"/>
    </location>
</feature>
<accession>A0ABS5UCC2</accession>
<keyword evidence="4" id="KW-1185">Reference proteome</keyword>
<feature type="coiled-coil region" evidence="1">
    <location>
        <begin position="41"/>
        <end position="94"/>
    </location>
</feature>
<proteinExistence type="predicted"/>
<keyword evidence="1" id="KW-0175">Coiled coil</keyword>
<dbReference type="EMBL" id="JAHDYS010000020">
    <property type="protein sequence ID" value="MBT1073337.1"/>
    <property type="molecule type" value="Genomic_DNA"/>
</dbReference>
<comment type="caution">
    <text evidence="3">The sequence shown here is derived from an EMBL/GenBank/DDBJ whole genome shotgun (WGS) entry which is preliminary data.</text>
</comment>
<sequence>MKKIIVYLAMGITCCGAGMVYAESASPNVSAAQKDECILISKNCQNQVLSIQEKMKRLQTEIKKGDRVYTPDELRRLDEKLQDVQKTLDVMLRQ</sequence>
<evidence type="ECO:0000313" key="3">
    <source>
        <dbReference type="EMBL" id="MBT1073337.1"/>
    </source>
</evidence>
<feature type="signal peptide" evidence="2">
    <location>
        <begin position="1"/>
        <end position="22"/>
    </location>
</feature>
<reference evidence="3 4" key="1">
    <citation type="submission" date="2021-05" db="EMBL/GenBank/DDBJ databases">
        <title>The draft genome of Geobacter chapellei DSM 13688.</title>
        <authorList>
            <person name="Xu Z."/>
            <person name="Masuda Y."/>
            <person name="Itoh H."/>
            <person name="Senoo K."/>
        </authorList>
    </citation>
    <scope>NUCLEOTIDE SEQUENCE [LARGE SCALE GENOMIC DNA]</scope>
    <source>
        <strain evidence="3 4">DSM 13688</strain>
    </source>
</reference>
<dbReference type="Proteomes" id="UP000784128">
    <property type="component" value="Unassembled WGS sequence"/>
</dbReference>
<evidence type="ECO:0000256" key="1">
    <source>
        <dbReference type="SAM" id="Coils"/>
    </source>
</evidence>
<organism evidence="3 4">
    <name type="scientific">Pelotalea chapellei</name>
    <dbReference type="NCBI Taxonomy" id="44671"/>
    <lineage>
        <taxon>Bacteria</taxon>
        <taxon>Pseudomonadati</taxon>
        <taxon>Thermodesulfobacteriota</taxon>
        <taxon>Desulfuromonadia</taxon>
        <taxon>Geobacterales</taxon>
        <taxon>Geobacteraceae</taxon>
        <taxon>Pelotalea</taxon>
    </lineage>
</organism>
<gene>
    <name evidence="3" type="ORF">KJB30_16215</name>
</gene>
<dbReference type="RefSeq" id="WP_214301283.1">
    <property type="nucleotide sequence ID" value="NZ_JAHDYS010000020.1"/>
</dbReference>
<keyword evidence="2" id="KW-0732">Signal</keyword>
<evidence type="ECO:0000256" key="2">
    <source>
        <dbReference type="SAM" id="SignalP"/>
    </source>
</evidence>
<name>A0ABS5UCC2_9BACT</name>
<protein>
    <submittedName>
        <fullName evidence="3">Uncharacterized protein</fullName>
    </submittedName>
</protein>